<keyword evidence="4" id="KW-0560">Oxidoreductase</keyword>
<evidence type="ECO:0000256" key="2">
    <source>
        <dbReference type="ARBA" id="ARBA00022630"/>
    </source>
</evidence>
<dbReference type="CDD" id="cd02809">
    <property type="entry name" value="alpha_hydroxyacid_oxid_FMN"/>
    <property type="match status" value="1"/>
</dbReference>
<dbReference type="Gene3D" id="3.20.20.70">
    <property type="entry name" value="Aldolase class I"/>
    <property type="match status" value="1"/>
</dbReference>
<gene>
    <name evidence="7" type="ORF">NGM99_11985</name>
</gene>
<comment type="caution">
    <text evidence="7">The sequence shown here is derived from an EMBL/GenBank/DDBJ whole genome shotgun (WGS) entry which is preliminary data.</text>
</comment>
<evidence type="ECO:0000256" key="1">
    <source>
        <dbReference type="ARBA" id="ARBA00001917"/>
    </source>
</evidence>
<evidence type="ECO:0000313" key="8">
    <source>
        <dbReference type="Proteomes" id="UP001205906"/>
    </source>
</evidence>
<dbReference type="InterPro" id="IPR013785">
    <property type="entry name" value="Aldolase_TIM"/>
</dbReference>
<accession>A0ABT1C6P4</accession>
<reference evidence="7 8" key="1">
    <citation type="submission" date="2022-06" db="EMBL/GenBank/DDBJ databases">
        <title>Mesorhizobium sp. strain RP14 Genome sequencing and assembly.</title>
        <authorList>
            <person name="Kim I."/>
        </authorList>
    </citation>
    <scope>NUCLEOTIDE SEQUENCE [LARGE SCALE GENOMIC DNA]</scope>
    <source>
        <strain evidence="8">RP14(2022)</strain>
    </source>
</reference>
<dbReference type="PIRSF" id="PIRSF000138">
    <property type="entry name" value="Al-hdrx_acd_dh"/>
    <property type="match status" value="1"/>
</dbReference>
<sequence length="377" mass="41634">MDFLDFEEARQRARRRLPRGVFEYIDRGTEAETAIAENRRALDSARVVPRVLQGECKRDFSVRLFGREVHTPILVAPTAFAGLVRYRGDVALAKAAAAAGSIFCAATESVVSLEDIVREASGNTWFQLYLWERREDWEDLLDRAEALGIDVLVLTVDTPVFPKKVFNVRNGFGLPMRFGPRNVMDVMSRPVWAADVLGRSLRTGELPQFANYPASGRSSILGRHQQTVRHQPGLSWEHVRQVRSRWKGKLLLKGILSPEDARMAKDHGAEGIVVSSHGMRNFDATVAPIDQLPLVRDAVGDGLTILADSGVQRGSDVMKLLRAGADAVMLGRAMLYALAAGGQAGAERMFSILDQEMRAAAMFAGWSGTSRAWSQSR</sequence>
<keyword evidence="8" id="KW-1185">Reference proteome</keyword>
<keyword evidence="2" id="KW-0285">Flavoprotein</keyword>
<keyword evidence="3" id="KW-0288">FMN</keyword>
<dbReference type="Proteomes" id="UP001205906">
    <property type="component" value="Unassembled WGS sequence"/>
</dbReference>
<dbReference type="PANTHER" id="PTHR10578">
    <property type="entry name" value="S -2-HYDROXY-ACID OXIDASE-RELATED"/>
    <property type="match status" value="1"/>
</dbReference>
<evidence type="ECO:0000259" key="6">
    <source>
        <dbReference type="PROSITE" id="PS51349"/>
    </source>
</evidence>
<dbReference type="InterPro" id="IPR037396">
    <property type="entry name" value="FMN_HAD"/>
</dbReference>
<name>A0ABT1C6P4_9HYPH</name>
<evidence type="ECO:0000256" key="3">
    <source>
        <dbReference type="ARBA" id="ARBA00022643"/>
    </source>
</evidence>
<dbReference type="EMBL" id="JAMXQS010000005">
    <property type="protein sequence ID" value="MCO6050500.1"/>
    <property type="molecule type" value="Genomic_DNA"/>
</dbReference>
<dbReference type="SUPFAM" id="SSF51395">
    <property type="entry name" value="FMN-linked oxidoreductases"/>
    <property type="match status" value="1"/>
</dbReference>
<feature type="domain" description="FMN hydroxy acid dehydrogenase" evidence="6">
    <location>
        <begin position="1"/>
        <end position="377"/>
    </location>
</feature>
<dbReference type="PANTHER" id="PTHR10578:SF107">
    <property type="entry name" value="2-HYDROXYACID OXIDASE 1"/>
    <property type="match status" value="1"/>
</dbReference>
<dbReference type="Pfam" id="PF01070">
    <property type="entry name" value="FMN_dh"/>
    <property type="match status" value="1"/>
</dbReference>
<dbReference type="PROSITE" id="PS51349">
    <property type="entry name" value="FMN_HYDROXY_ACID_DH_2"/>
    <property type="match status" value="1"/>
</dbReference>
<evidence type="ECO:0000313" key="7">
    <source>
        <dbReference type="EMBL" id="MCO6050500.1"/>
    </source>
</evidence>
<evidence type="ECO:0000256" key="5">
    <source>
        <dbReference type="ARBA" id="ARBA00024042"/>
    </source>
</evidence>
<comment type="similarity">
    <text evidence="5">Belongs to the FMN-dependent alpha-hydroxy acid dehydrogenase family.</text>
</comment>
<dbReference type="RefSeq" id="WP_252819154.1">
    <property type="nucleotide sequence ID" value="NZ_JAMXQS010000005.1"/>
</dbReference>
<dbReference type="InterPro" id="IPR000262">
    <property type="entry name" value="FMN-dep_DH"/>
</dbReference>
<evidence type="ECO:0000256" key="4">
    <source>
        <dbReference type="ARBA" id="ARBA00023002"/>
    </source>
</evidence>
<dbReference type="InterPro" id="IPR012133">
    <property type="entry name" value="Alpha-hydoxy_acid_DH_FMN"/>
</dbReference>
<protein>
    <submittedName>
        <fullName evidence="7">Alpha-hydroxy-acid oxidizing protein</fullName>
    </submittedName>
</protein>
<comment type="cofactor">
    <cofactor evidence="1">
        <name>FMN</name>
        <dbReference type="ChEBI" id="CHEBI:58210"/>
    </cofactor>
</comment>
<proteinExistence type="inferred from homology"/>
<organism evidence="7 8">
    <name type="scientific">Mesorhizobium liriopis</name>
    <dbReference type="NCBI Taxonomy" id="2953882"/>
    <lineage>
        <taxon>Bacteria</taxon>
        <taxon>Pseudomonadati</taxon>
        <taxon>Pseudomonadota</taxon>
        <taxon>Alphaproteobacteria</taxon>
        <taxon>Hyphomicrobiales</taxon>
        <taxon>Phyllobacteriaceae</taxon>
        <taxon>Mesorhizobium</taxon>
    </lineage>
</organism>